<feature type="region of interest" description="Disordered" evidence="2">
    <location>
        <begin position="107"/>
        <end position="274"/>
    </location>
</feature>
<dbReference type="InterPro" id="IPR037151">
    <property type="entry name" value="AlkB-like_sf"/>
</dbReference>
<evidence type="ECO:0000256" key="1">
    <source>
        <dbReference type="PIRSR" id="PIRSR632852-1"/>
    </source>
</evidence>
<dbReference type="Proteomes" id="UP000027456">
    <property type="component" value="Unassembled WGS sequence"/>
</dbReference>
<feature type="compositionally biased region" description="Basic residues" evidence="2">
    <location>
        <begin position="110"/>
        <end position="126"/>
    </location>
</feature>
<dbReference type="STRING" id="1423351.A0A074S222"/>
<sequence>MLKRLAQRKLVEAWVDIAYTSAREDEPSPGTLLPIGEWENDPHYQGFFHTQRSLVERPDQALSLFNTYRKQLGLPLVDSDHPCLVSPELSGEQNDLLLLSKFRKRDATGKKTRRGKGAGKIRKSRLRGAFSRGSNRAAGSKVHKPVPTLEKLPESDGETDIWSDFPDEPPQSDHEDNPTQSQPSGEDKLDETNVHRLMPNASMNSKTEERFNLEQTSATRSSLRLAVSKSLEKQTAVLPPARSKSKVTLARKSKPKTSGKAQSQAKQSPIPKKMFPVASVEPDTLVASDSLPFKSDSAAGKLDSSDEESDGIPLKDRDRKVKTHAMDVDIEPSFINTSSFNMPPPEDTAQFLEPPMHASSVPSSSESSSIIWNDSYLTEYVRIPVWAKSRQELCELPYFKSMQGGVYTRGYTTYGYLLAGFPSPRDAWCHGGKLIISHGGGKNIMDEGESDPTKAKHQLGDDQLESDKSVRALLTSYRMFRPIVILAEADYEHLQKFNLKQGYAEGASYYVLGHYAIVAAWAEHEEVMTQGFIHTRWKFAFQYIEGNQDPPWWLQAPGLHTTAPEPPNREGVTQPSRERRKFGGIVSGNRKRVSEVTTESFTGAPSIDCNECRTLSPHVYALGAICLNPDCASFWKGYPNSSRKSHTQLSQNIPTGNIGETASQSLIATTGLELAVIGVAGSPAAVTEKADELFQQYQQDASNMNMFQRHAMKTVGSHIIIAFKGELYAQHYSHNAGAPYKYIAEAISTPFDCCPKSVVEAKDYIQYLCEPVLGKLVDFNEVLSVAYAEGQEMNFHSDDEPGLGPVIAGLTLGSHAEMLFRYHVARKKNLVYKNGPFRPSEARTSDDLDSNERVLQIILSHGDLLIMDGTEIQKQYEHAVFVRDTDMVRFAATARWIDPRPSAPTVVQNVHLGRDVHPAATYIPRTLARDLEYDLPPFTMPPTQTKVPQMDRRELYSPSQDLAYLTHDGNNPCHWN</sequence>
<keyword evidence="5" id="KW-1185">Reference proteome</keyword>
<feature type="binding site" evidence="1">
    <location>
        <position position="796"/>
    </location>
    <ligand>
        <name>2-oxoglutarate</name>
        <dbReference type="ChEBI" id="CHEBI:16810"/>
    </ligand>
</feature>
<accession>A0A074S222</accession>
<proteinExistence type="predicted"/>
<evidence type="ECO:0000313" key="4">
    <source>
        <dbReference type="EMBL" id="KEP53406.1"/>
    </source>
</evidence>
<dbReference type="GO" id="GO:0035516">
    <property type="term" value="F:broad specificity oxidative DNA demethylase activity"/>
    <property type="evidence" value="ECO:0007669"/>
    <property type="project" value="TreeGrafter"/>
</dbReference>
<reference evidence="4 5" key="1">
    <citation type="submission" date="2013-12" db="EMBL/GenBank/DDBJ databases">
        <authorList>
            <person name="Cubeta M."/>
            <person name="Pakala S."/>
            <person name="Fedorova N."/>
            <person name="Thomas E."/>
            <person name="Dean R."/>
            <person name="Jabaji S."/>
            <person name="Neate S."/>
            <person name="Toda T."/>
            <person name="Tavantzis S."/>
            <person name="Vilgalys R."/>
            <person name="Bharathan N."/>
            <person name="Pakala S."/>
            <person name="Losada L.S."/>
            <person name="Zafar N."/>
            <person name="Nierman W."/>
        </authorList>
    </citation>
    <scope>NUCLEOTIDE SEQUENCE [LARGE SCALE GENOMIC DNA]</scope>
    <source>
        <strain evidence="4 5">123E</strain>
    </source>
</reference>
<dbReference type="PROSITE" id="PS51471">
    <property type="entry name" value="FE2OG_OXY"/>
    <property type="match status" value="1"/>
</dbReference>
<feature type="compositionally biased region" description="Basic residues" evidence="2">
    <location>
        <begin position="243"/>
        <end position="257"/>
    </location>
</feature>
<dbReference type="GO" id="GO:0006307">
    <property type="term" value="P:DNA alkylation repair"/>
    <property type="evidence" value="ECO:0007669"/>
    <property type="project" value="TreeGrafter"/>
</dbReference>
<feature type="compositionally biased region" description="Polar residues" evidence="2">
    <location>
        <begin position="213"/>
        <end position="222"/>
    </location>
</feature>
<dbReference type="AlphaFoldDB" id="A0A074S222"/>
<dbReference type="InterPro" id="IPR005123">
    <property type="entry name" value="Oxoglu/Fe-dep_dioxygenase_dom"/>
</dbReference>
<evidence type="ECO:0000259" key="3">
    <source>
        <dbReference type="PROSITE" id="PS51471"/>
    </source>
</evidence>
<dbReference type="Gene3D" id="2.60.120.590">
    <property type="entry name" value="Alpha-ketoglutarate-dependent dioxygenase AlkB-like"/>
    <property type="match status" value="1"/>
</dbReference>
<dbReference type="GO" id="GO:0051747">
    <property type="term" value="F:cytosine C-5 DNA demethylase activity"/>
    <property type="evidence" value="ECO:0007669"/>
    <property type="project" value="TreeGrafter"/>
</dbReference>
<dbReference type="Pfam" id="PF13532">
    <property type="entry name" value="2OG-FeII_Oxy_2"/>
    <property type="match status" value="1"/>
</dbReference>
<dbReference type="OrthoDB" id="2163491at2759"/>
<dbReference type="PANTHER" id="PTHR31573">
    <property type="entry name" value="ALPHA-KETOGLUTARATE-DEPENDENT DIOXYGENASE ALKB HOMOLOG 2"/>
    <property type="match status" value="1"/>
</dbReference>
<dbReference type="InterPro" id="IPR032852">
    <property type="entry name" value="ALKBH2"/>
</dbReference>
<protein>
    <submittedName>
        <fullName evidence="4">2OG-Fe(II) oxygenase family protein</fullName>
    </submittedName>
</protein>
<feature type="compositionally biased region" description="Basic and acidic residues" evidence="2">
    <location>
        <begin position="185"/>
        <end position="194"/>
    </location>
</feature>
<organism evidence="4 5">
    <name type="scientific">Rhizoctonia solani 123E</name>
    <dbReference type="NCBI Taxonomy" id="1423351"/>
    <lineage>
        <taxon>Eukaryota</taxon>
        <taxon>Fungi</taxon>
        <taxon>Dikarya</taxon>
        <taxon>Basidiomycota</taxon>
        <taxon>Agaricomycotina</taxon>
        <taxon>Agaricomycetes</taxon>
        <taxon>Cantharellales</taxon>
        <taxon>Ceratobasidiaceae</taxon>
        <taxon>Rhizoctonia</taxon>
    </lineage>
</organism>
<dbReference type="HOGENOM" id="CLU_304444_0_0_1"/>
<feature type="binding site" evidence="1">
    <location>
        <position position="878"/>
    </location>
    <ligand>
        <name>2-oxoglutarate</name>
        <dbReference type="ChEBI" id="CHEBI:16810"/>
    </ligand>
</feature>
<feature type="compositionally biased region" description="Acidic residues" evidence="2">
    <location>
        <begin position="155"/>
        <end position="167"/>
    </location>
</feature>
<feature type="domain" description="Fe2OG dioxygenase" evidence="3">
    <location>
        <begin position="778"/>
        <end position="899"/>
    </location>
</feature>
<feature type="binding site" evidence="1">
    <location>
        <position position="799"/>
    </location>
    <ligand>
        <name>substrate</name>
    </ligand>
</feature>
<dbReference type="SUPFAM" id="SSF51197">
    <property type="entry name" value="Clavaminate synthase-like"/>
    <property type="match status" value="1"/>
</dbReference>
<dbReference type="GO" id="GO:0008198">
    <property type="term" value="F:ferrous iron binding"/>
    <property type="evidence" value="ECO:0007669"/>
    <property type="project" value="TreeGrafter"/>
</dbReference>
<feature type="region of interest" description="Disordered" evidence="2">
    <location>
        <begin position="288"/>
        <end position="316"/>
    </location>
</feature>
<name>A0A074S222_9AGAM</name>
<feature type="binding site" evidence="1">
    <location>
        <position position="787"/>
    </location>
    <ligand>
        <name>2-oxoglutarate</name>
        <dbReference type="ChEBI" id="CHEBI:16810"/>
    </ligand>
</feature>
<evidence type="ECO:0000256" key="2">
    <source>
        <dbReference type="SAM" id="MobiDB-lite"/>
    </source>
</evidence>
<dbReference type="InterPro" id="IPR027450">
    <property type="entry name" value="AlkB-like"/>
</dbReference>
<gene>
    <name evidence="4" type="ORF">V565_031430</name>
</gene>
<dbReference type="PANTHER" id="PTHR31573:SF4">
    <property type="entry name" value="FE2OG DIOXYGENASE DOMAIN-CONTAINING PROTEIN"/>
    <property type="match status" value="1"/>
</dbReference>
<dbReference type="EMBL" id="AZST01000062">
    <property type="protein sequence ID" value="KEP53406.1"/>
    <property type="molecule type" value="Genomic_DNA"/>
</dbReference>
<comment type="caution">
    <text evidence="4">The sequence shown here is derived from an EMBL/GenBank/DDBJ whole genome shotgun (WGS) entry which is preliminary data.</text>
</comment>
<evidence type="ECO:0000313" key="5">
    <source>
        <dbReference type="Proteomes" id="UP000027456"/>
    </source>
</evidence>